<dbReference type="PANTHER" id="PTHR30615">
    <property type="entry name" value="UNCHARACTERIZED PROTEIN YJBQ-RELATED"/>
    <property type="match status" value="1"/>
</dbReference>
<evidence type="ECO:0000256" key="1">
    <source>
        <dbReference type="ARBA" id="ARBA00005534"/>
    </source>
</evidence>
<evidence type="ECO:0000313" key="3">
    <source>
        <dbReference type="Proteomes" id="UP001142078"/>
    </source>
</evidence>
<dbReference type="PIRSF" id="PIRSF004681">
    <property type="entry name" value="UCP004681"/>
    <property type="match status" value="1"/>
</dbReference>
<dbReference type="PANTHER" id="PTHR30615:SF8">
    <property type="entry name" value="UPF0047 PROTEIN C4A8.02C"/>
    <property type="match status" value="1"/>
</dbReference>
<dbReference type="NCBIfam" id="TIGR00149">
    <property type="entry name" value="TIGR00149_YjbQ"/>
    <property type="match status" value="1"/>
</dbReference>
<dbReference type="InterPro" id="IPR035917">
    <property type="entry name" value="YjbQ-like_sf"/>
</dbReference>
<dbReference type="InterPro" id="IPR001602">
    <property type="entry name" value="UPF0047_YjbQ-like"/>
</dbReference>
<dbReference type="AlphaFoldDB" id="A0A9X2S4J0"/>
<organism evidence="2 3">
    <name type="scientific">Anaerosalibacter massiliensis</name>
    <dbReference type="NCBI Taxonomy" id="1347392"/>
    <lineage>
        <taxon>Bacteria</taxon>
        <taxon>Bacillati</taxon>
        <taxon>Bacillota</taxon>
        <taxon>Tissierellia</taxon>
        <taxon>Tissierellales</taxon>
        <taxon>Sporanaerobacteraceae</taxon>
        <taxon>Anaerosalibacter</taxon>
    </lineage>
</organism>
<dbReference type="SUPFAM" id="SSF111038">
    <property type="entry name" value="YjbQ-like"/>
    <property type="match status" value="1"/>
</dbReference>
<sequence>MLEEIGINTNRRVEFIEITNSIQKIVTKSDIKEGICYLFVPHTTAGLTINENADPTVLEDMIMELNKIIPFDDNYEHLEGNSAAHIKSSLIGVNQMIIIEKGKLKLGTWQGVYFTEFDGPRNRKLYVKIVEDKDSFYK</sequence>
<name>A0A9X2S4J0_9FIRM</name>
<comment type="caution">
    <text evidence="2">The sequence shown here is derived from an EMBL/GenBank/DDBJ whole genome shotgun (WGS) entry which is preliminary data.</text>
</comment>
<keyword evidence="3" id="KW-1185">Reference proteome</keyword>
<dbReference type="Pfam" id="PF01894">
    <property type="entry name" value="YjbQ"/>
    <property type="match status" value="1"/>
</dbReference>
<dbReference type="OrthoDB" id="9801725at2"/>
<dbReference type="EMBL" id="JANJZL010000002">
    <property type="protein sequence ID" value="MCR2043319.1"/>
    <property type="molecule type" value="Genomic_DNA"/>
</dbReference>
<reference evidence="2" key="1">
    <citation type="submission" date="2022-07" db="EMBL/GenBank/DDBJ databases">
        <title>Enhanced cultured diversity of the mouse gut microbiota enables custom-made synthetic communities.</title>
        <authorList>
            <person name="Afrizal A."/>
        </authorList>
    </citation>
    <scope>NUCLEOTIDE SEQUENCE</scope>
    <source>
        <strain evidence="2">DSM 29482</strain>
    </source>
</reference>
<proteinExistence type="inferred from homology"/>
<protein>
    <submittedName>
        <fullName evidence="2">Secondary thiamine-phosphate synthase enzyme YjbQ</fullName>
    </submittedName>
</protein>
<accession>A0A9X2S4J0</accession>
<gene>
    <name evidence="2" type="ORF">NSA23_04220</name>
</gene>
<dbReference type="Gene3D" id="2.60.120.460">
    <property type="entry name" value="YjbQ-like"/>
    <property type="match status" value="1"/>
</dbReference>
<dbReference type="RefSeq" id="WP_042678462.1">
    <property type="nucleotide sequence ID" value="NZ_CABKTM010000004.1"/>
</dbReference>
<dbReference type="Proteomes" id="UP001142078">
    <property type="component" value="Unassembled WGS sequence"/>
</dbReference>
<evidence type="ECO:0000313" key="2">
    <source>
        <dbReference type="EMBL" id="MCR2043319.1"/>
    </source>
</evidence>
<comment type="similarity">
    <text evidence="1">Belongs to the UPF0047 family.</text>
</comment>